<dbReference type="InterPro" id="IPR024768">
    <property type="entry name" value="Marf1"/>
</dbReference>
<gene>
    <name evidence="2" type="ORF">ANE_LOCUS10869</name>
</gene>
<dbReference type="InterPro" id="IPR021139">
    <property type="entry name" value="NYN"/>
</dbReference>
<evidence type="ECO:0000313" key="2">
    <source>
        <dbReference type="EMBL" id="VVB00425.1"/>
    </source>
</evidence>
<accession>A0A565BFM0</accession>
<evidence type="ECO:0000259" key="1">
    <source>
        <dbReference type="Pfam" id="PF01936"/>
    </source>
</evidence>
<organism evidence="2 3">
    <name type="scientific">Arabis nemorensis</name>
    <dbReference type="NCBI Taxonomy" id="586526"/>
    <lineage>
        <taxon>Eukaryota</taxon>
        <taxon>Viridiplantae</taxon>
        <taxon>Streptophyta</taxon>
        <taxon>Embryophyta</taxon>
        <taxon>Tracheophyta</taxon>
        <taxon>Spermatophyta</taxon>
        <taxon>Magnoliopsida</taxon>
        <taxon>eudicotyledons</taxon>
        <taxon>Gunneridae</taxon>
        <taxon>Pentapetalae</taxon>
        <taxon>rosids</taxon>
        <taxon>malvids</taxon>
        <taxon>Brassicales</taxon>
        <taxon>Brassicaceae</taxon>
        <taxon>Arabideae</taxon>
        <taxon>Arabis</taxon>
    </lineage>
</organism>
<dbReference type="GO" id="GO:0005777">
    <property type="term" value="C:peroxisome"/>
    <property type="evidence" value="ECO:0007669"/>
    <property type="project" value="InterPro"/>
</dbReference>
<sequence>MKMASPEEADAVTQVFWNLNECMVPRGVDPRKIGPYIKRFVESYGYMGPLTITAFGVLTGFPDSILRGLYSGGINLSHVPAGHMDNISDHITLFTETEPAQANIISISEPDPGLSSWFGHMMGYNFLQPFSSYHVSFMNFLLEAASSDSEEDSEAETVDSAYWECFVCNRDPPAKGFENLKTHLDGEEHQELMLNWLPTSQRSYASPPPRNSDSHLKELPFMSIPLPPTEPTEIDHKAVTCVFWDIIKCPVPPGSDARLVGPSIKRFLETSGYSGPLTITAVGVLTQVPIDILRGVCSSGIALVNVPYGSGDIQLLRAVFAKNNPPPANFVIISDPDSDFPPAPRYGHLLLPSLPTDVGEPDDDKCSETGACSCHVCSAGYLGHSFQNFEDFATHLSSRAHQRRMLDYVPRNVRVSGQRRT</sequence>
<keyword evidence="3" id="KW-1185">Reference proteome</keyword>
<dbReference type="EMBL" id="CABITT030000004">
    <property type="protein sequence ID" value="VVB00425.1"/>
    <property type="molecule type" value="Genomic_DNA"/>
</dbReference>
<proteinExistence type="predicted"/>
<dbReference type="OrthoDB" id="1098388at2759"/>
<dbReference type="Pfam" id="PF01936">
    <property type="entry name" value="NYN"/>
    <property type="match status" value="1"/>
</dbReference>
<comment type="caution">
    <text evidence="2">The sequence shown here is derived from an EMBL/GenBank/DDBJ whole genome shotgun (WGS) entry which is preliminary data.</text>
</comment>
<reference evidence="2" key="1">
    <citation type="submission" date="2019-07" db="EMBL/GenBank/DDBJ databases">
        <authorList>
            <person name="Dittberner H."/>
        </authorList>
    </citation>
    <scope>NUCLEOTIDE SEQUENCE [LARGE SCALE GENOMIC DNA]</scope>
</reference>
<dbReference type="GO" id="GO:0010468">
    <property type="term" value="P:regulation of gene expression"/>
    <property type="evidence" value="ECO:0007669"/>
    <property type="project" value="InterPro"/>
</dbReference>
<dbReference type="GO" id="GO:0004540">
    <property type="term" value="F:RNA nuclease activity"/>
    <property type="evidence" value="ECO:0007669"/>
    <property type="project" value="InterPro"/>
</dbReference>
<dbReference type="AlphaFoldDB" id="A0A565BFM0"/>
<evidence type="ECO:0000313" key="3">
    <source>
        <dbReference type="Proteomes" id="UP000489600"/>
    </source>
</evidence>
<dbReference type="CDD" id="cd10910">
    <property type="entry name" value="PIN_limkain_b1_N_like"/>
    <property type="match status" value="2"/>
</dbReference>
<feature type="domain" description="NYN" evidence="1">
    <location>
        <begin position="240"/>
        <end position="343"/>
    </location>
</feature>
<dbReference type="Proteomes" id="UP000489600">
    <property type="component" value="Unassembled WGS sequence"/>
</dbReference>
<protein>
    <recommendedName>
        <fullName evidence="1">NYN domain-containing protein</fullName>
    </recommendedName>
</protein>
<name>A0A565BFM0_9BRAS</name>
<dbReference type="PANTHER" id="PTHR14379">
    <property type="entry name" value="LIMKAIN B LKAP"/>
    <property type="match status" value="1"/>
</dbReference>
<dbReference type="PANTHER" id="PTHR14379:SF19">
    <property type="entry name" value="ENDONUCLEASE OR GLYCOSYL HYDROLASE-RELATED"/>
    <property type="match status" value="1"/>
</dbReference>